<gene>
    <name evidence="1" type="ORF">RRH01S_08_00850</name>
</gene>
<dbReference type="EMBL" id="BAYX01000008">
    <property type="protein sequence ID" value="GAJ94347.1"/>
    <property type="molecule type" value="Genomic_DNA"/>
</dbReference>
<dbReference type="AlphaFoldDB" id="A0AA87U5B4"/>
<accession>A0AA87U5B4</accession>
<name>A0AA87U5B4_RHIRH</name>
<dbReference type="RefSeq" id="WP_042473701.1">
    <property type="nucleotide sequence ID" value="NZ_BAYX01000008.1"/>
</dbReference>
<proteinExistence type="predicted"/>
<sequence length="79" mass="8444">MNITDQPTFAERDAKSKAVARAVSRLADNLGYDADIVFEGALLGACAALLSRGASNDDVAKLLENSGRFIRTLDQDNES</sequence>
<evidence type="ECO:0000313" key="2">
    <source>
        <dbReference type="Proteomes" id="UP000026941"/>
    </source>
</evidence>
<protein>
    <submittedName>
        <fullName evidence="1">Uncharacterized protein</fullName>
    </submittedName>
</protein>
<reference evidence="1 2" key="1">
    <citation type="submission" date="2014-05" db="EMBL/GenBank/DDBJ databases">
        <title>Whole genome shotgun sequence of Rhizobium rhizogenes NBRC 13257.</title>
        <authorList>
            <person name="Katano-Makiyama Y."/>
            <person name="Hosoyama A."/>
            <person name="Hashimoto M."/>
            <person name="Hosoyama Y."/>
            <person name="Noguchi M."/>
            <person name="Tsuchikane K."/>
            <person name="Kimura A."/>
            <person name="Ohji S."/>
            <person name="Ichikawa N."/>
            <person name="Yamazoe A."/>
            <person name="Fujita N."/>
        </authorList>
    </citation>
    <scope>NUCLEOTIDE SEQUENCE [LARGE SCALE GENOMIC DNA]</scope>
    <source>
        <strain evidence="1 2">NBRC 13257</strain>
    </source>
</reference>
<organism evidence="1 2">
    <name type="scientific">Rhizobium rhizogenes NBRC 13257</name>
    <dbReference type="NCBI Taxonomy" id="1220581"/>
    <lineage>
        <taxon>Bacteria</taxon>
        <taxon>Pseudomonadati</taxon>
        <taxon>Pseudomonadota</taxon>
        <taxon>Alphaproteobacteria</taxon>
        <taxon>Hyphomicrobiales</taxon>
        <taxon>Rhizobiaceae</taxon>
        <taxon>Rhizobium/Agrobacterium group</taxon>
        <taxon>Rhizobium</taxon>
    </lineage>
</organism>
<evidence type="ECO:0000313" key="1">
    <source>
        <dbReference type="EMBL" id="GAJ94347.1"/>
    </source>
</evidence>
<comment type="caution">
    <text evidence="1">The sequence shown here is derived from an EMBL/GenBank/DDBJ whole genome shotgun (WGS) entry which is preliminary data.</text>
</comment>
<dbReference type="Proteomes" id="UP000026941">
    <property type="component" value="Unassembled WGS sequence"/>
</dbReference>